<dbReference type="AlphaFoldDB" id="A0A804PVJ4"/>
<reference evidence="1" key="2">
    <citation type="submission" date="2019-07" db="EMBL/GenBank/DDBJ databases">
        <authorList>
            <person name="Seetharam A."/>
            <person name="Woodhouse M."/>
            <person name="Cannon E."/>
        </authorList>
    </citation>
    <scope>NUCLEOTIDE SEQUENCE [LARGE SCALE GENOMIC DNA]</scope>
    <source>
        <strain evidence="1">cv. B73</strain>
    </source>
</reference>
<organism evidence="1 2">
    <name type="scientific">Zea mays</name>
    <name type="common">Maize</name>
    <dbReference type="NCBI Taxonomy" id="4577"/>
    <lineage>
        <taxon>Eukaryota</taxon>
        <taxon>Viridiplantae</taxon>
        <taxon>Streptophyta</taxon>
        <taxon>Embryophyta</taxon>
        <taxon>Tracheophyta</taxon>
        <taxon>Spermatophyta</taxon>
        <taxon>Magnoliopsida</taxon>
        <taxon>Liliopsida</taxon>
        <taxon>Poales</taxon>
        <taxon>Poaceae</taxon>
        <taxon>PACMAD clade</taxon>
        <taxon>Panicoideae</taxon>
        <taxon>Andropogonodae</taxon>
        <taxon>Andropogoneae</taxon>
        <taxon>Tripsacinae</taxon>
        <taxon>Zea</taxon>
    </lineage>
</organism>
<dbReference type="EnsemblPlants" id="Zm00001eb272810_T001">
    <property type="protein sequence ID" value="Zm00001eb272810_P001"/>
    <property type="gene ID" value="Zm00001eb272810"/>
</dbReference>
<dbReference type="Gramene" id="Zm00001eb272810_T001">
    <property type="protein sequence ID" value="Zm00001eb272810_P001"/>
    <property type="gene ID" value="Zm00001eb272810"/>
</dbReference>
<protein>
    <submittedName>
        <fullName evidence="1">Uncharacterized protein</fullName>
    </submittedName>
</protein>
<proteinExistence type="predicted"/>
<name>A0A804PVJ4_MAIZE</name>
<sequence length="108" mass="12258">MRILQIDSSCVRRAEKGPSEVCSTIRARRRSIRSAVLVVPFHSPEAWENTYCSTKRQVNVSRLGLAAVLDCVRAPKESCWLEEDRVPAKLLLCDERSLTRLSWRSLSG</sequence>
<dbReference type="InParanoid" id="A0A804PVJ4"/>
<reference evidence="1" key="3">
    <citation type="submission" date="2021-05" db="UniProtKB">
        <authorList>
            <consortium name="EnsemblPlants"/>
        </authorList>
    </citation>
    <scope>IDENTIFICATION</scope>
    <source>
        <strain evidence="1">cv. B73</strain>
    </source>
</reference>
<keyword evidence="2" id="KW-1185">Reference proteome</keyword>
<dbReference type="Proteomes" id="UP000007305">
    <property type="component" value="Chromosome 6"/>
</dbReference>
<evidence type="ECO:0000313" key="2">
    <source>
        <dbReference type="Proteomes" id="UP000007305"/>
    </source>
</evidence>
<accession>A0A804PVJ4</accession>
<evidence type="ECO:0000313" key="1">
    <source>
        <dbReference type="EnsemblPlants" id="Zm00001eb272810_P001"/>
    </source>
</evidence>
<reference evidence="2" key="1">
    <citation type="journal article" date="2009" name="Science">
        <title>The B73 maize genome: complexity, diversity, and dynamics.</title>
        <authorList>
            <person name="Schnable P.S."/>
            <person name="Ware D."/>
            <person name="Fulton R.S."/>
            <person name="Stein J.C."/>
            <person name="Wei F."/>
            <person name="Pasternak S."/>
            <person name="Liang C."/>
            <person name="Zhang J."/>
            <person name="Fulton L."/>
            <person name="Graves T.A."/>
            <person name="Minx P."/>
            <person name="Reily A.D."/>
            <person name="Courtney L."/>
            <person name="Kruchowski S.S."/>
            <person name="Tomlinson C."/>
            <person name="Strong C."/>
            <person name="Delehaunty K."/>
            <person name="Fronick C."/>
            <person name="Courtney B."/>
            <person name="Rock S.M."/>
            <person name="Belter E."/>
            <person name="Du F."/>
            <person name="Kim K."/>
            <person name="Abbott R.M."/>
            <person name="Cotton M."/>
            <person name="Levy A."/>
            <person name="Marchetto P."/>
            <person name="Ochoa K."/>
            <person name="Jackson S.M."/>
            <person name="Gillam B."/>
            <person name="Chen W."/>
            <person name="Yan L."/>
            <person name="Higginbotham J."/>
            <person name="Cardenas M."/>
            <person name="Waligorski J."/>
            <person name="Applebaum E."/>
            <person name="Phelps L."/>
            <person name="Falcone J."/>
            <person name="Kanchi K."/>
            <person name="Thane T."/>
            <person name="Scimone A."/>
            <person name="Thane N."/>
            <person name="Henke J."/>
            <person name="Wang T."/>
            <person name="Ruppert J."/>
            <person name="Shah N."/>
            <person name="Rotter K."/>
            <person name="Hodges J."/>
            <person name="Ingenthron E."/>
            <person name="Cordes M."/>
            <person name="Kohlberg S."/>
            <person name="Sgro J."/>
            <person name="Delgado B."/>
            <person name="Mead K."/>
            <person name="Chinwalla A."/>
            <person name="Leonard S."/>
            <person name="Crouse K."/>
            <person name="Collura K."/>
            <person name="Kudrna D."/>
            <person name="Currie J."/>
            <person name="He R."/>
            <person name="Angelova A."/>
            <person name="Rajasekar S."/>
            <person name="Mueller T."/>
            <person name="Lomeli R."/>
            <person name="Scara G."/>
            <person name="Ko A."/>
            <person name="Delaney K."/>
            <person name="Wissotski M."/>
            <person name="Lopez G."/>
            <person name="Campos D."/>
            <person name="Braidotti M."/>
            <person name="Ashley E."/>
            <person name="Golser W."/>
            <person name="Kim H."/>
            <person name="Lee S."/>
            <person name="Lin J."/>
            <person name="Dujmic Z."/>
            <person name="Kim W."/>
            <person name="Talag J."/>
            <person name="Zuccolo A."/>
            <person name="Fan C."/>
            <person name="Sebastian A."/>
            <person name="Kramer M."/>
            <person name="Spiegel L."/>
            <person name="Nascimento L."/>
            <person name="Zutavern T."/>
            <person name="Miller B."/>
            <person name="Ambroise C."/>
            <person name="Muller S."/>
            <person name="Spooner W."/>
            <person name="Narechania A."/>
            <person name="Ren L."/>
            <person name="Wei S."/>
            <person name="Kumari S."/>
            <person name="Faga B."/>
            <person name="Levy M.J."/>
            <person name="McMahan L."/>
            <person name="Van Buren P."/>
            <person name="Vaughn M.W."/>
            <person name="Ying K."/>
            <person name="Yeh C.-T."/>
            <person name="Emrich S.J."/>
            <person name="Jia Y."/>
            <person name="Kalyanaraman A."/>
            <person name="Hsia A.-P."/>
            <person name="Barbazuk W.B."/>
            <person name="Baucom R.S."/>
            <person name="Brutnell T.P."/>
            <person name="Carpita N.C."/>
            <person name="Chaparro C."/>
            <person name="Chia J.-M."/>
            <person name="Deragon J.-M."/>
            <person name="Estill J.C."/>
            <person name="Fu Y."/>
            <person name="Jeddeloh J.A."/>
            <person name="Han Y."/>
            <person name="Lee H."/>
            <person name="Li P."/>
            <person name="Lisch D.R."/>
            <person name="Liu S."/>
            <person name="Liu Z."/>
            <person name="Nagel D.H."/>
            <person name="McCann M.C."/>
            <person name="SanMiguel P."/>
            <person name="Myers A.M."/>
            <person name="Nettleton D."/>
            <person name="Nguyen J."/>
            <person name="Penning B.W."/>
            <person name="Ponnala L."/>
            <person name="Schneider K.L."/>
            <person name="Schwartz D.C."/>
            <person name="Sharma A."/>
            <person name="Soderlund C."/>
            <person name="Springer N.M."/>
            <person name="Sun Q."/>
            <person name="Wang H."/>
            <person name="Waterman M."/>
            <person name="Westerman R."/>
            <person name="Wolfgruber T.K."/>
            <person name="Yang L."/>
            <person name="Yu Y."/>
            <person name="Zhang L."/>
            <person name="Zhou S."/>
            <person name="Zhu Q."/>
            <person name="Bennetzen J.L."/>
            <person name="Dawe R.K."/>
            <person name="Jiang J."/>
            <person name="Jiang N."/>
            <person name="Presting G.G."/>
            <person name="Wessler S.R."/>
            <person name="Aluru S."/>
            <person name="Martienssen R.A."/>
            <person name="Clifton S.W."/>
            <person name="McCombie W.R."/>
            <person name="Wing R.A."/>
            <person name="Wilson R.K."/>
        </authorList>
    </citation>
    <scope>NUCLEOTIDE SEQUENCE [LARGE SCALE GENOMIC DNA]</scope>
    <source>
        <strain evidence="2">cv. B73</strain>
    </source>
</reference>